<evidence type="ECO:0000256" key="2">
    <source>
        <dbReference type="ARBA" id="ARBA00023143"/>
    </source>
</evidence>
<evidence type="ECO:0000259" key="4">
    <source>
        <dbReference type="Pfam" id="PF00669"/>
    </source>
</evidence>
<protein>
    <recommendedName>
        <fullName evidence="3">Flagellin</fullName>
    </recommendedName>
</protein>
<keyword evidence="6" id="KW-0282">Flagellum</keyword>
<dbReference type="Pfam" id="PF00669">
    <property type="entry name" value="Flagellin_N"/>
    <property type="match status" value="1"/>
</dbReference>
<dbReference type="SUPFAM" id="SSF64518">
    <property type="entry name" value="Phase 1 flagellin"/>
    <property type="match status" value="1"/>
</dbReference>
<dbReference type="InterPro" id="IPR001029">
    <property type="entry name" value="Flagellin_N"/>
</dbReference>
<feature type="domain" description="Flagellin C-terminal" evidence="5">
    <location>
        <begin position="408"/>
        <end position="492"/>
    </location>
</feature>
<dbReference type="AlphaFoldDB" id="A0A2C9D7E8"/>
<dbReference type="PANTHER" id="PTHR42792">
    <property type="entry name" value="FLAGELLIN"/>
    <property type="match status" value="1"/>
</dbReference>
<keyword evidence="2 3" id="KW-0975">Bacterial flagellum</keyword>
<reference evidence="7" key="1">
    <citation type="submission" date="2017-09" db="EMBL/GenBank/DDBJ databases">
        <title>Genome sequence of Nannocystis excedens DSM 71.</title>
        <authorList>
            <person name="Blom J."/>
        </authorList>
    </citation>
    <scope>NUCLEOTIDE SEQUENCE [LARGE SCALE GENOMIC DNA]</scope>
    <source>
        <strain evidence="7">type strain: E19</strain>
    </source>
</reference>
<dbReference type="RefSeq" id="WP_099556636.1">
    <property type="nucleotide sequence ID" value="NZ_LT960614.1"/>
</dbReference>
<evidence type="ECO:0000259" key="5">
    <source>
        <dbReference type="Pfam" id="PF00700"/>
    </source>
</evidence>
<comment type="function">
    <text evidence="3">Flagellin is the subunit protein which polymerizes to form the filaments of bacterial flagella.</text>
</comment>
<dbReference type="GO" id="GO:0009288">
    <property type="term" value="C:bacterial-type flagellum"/>
    <property type="evidence" value="ECO:0007669"/>
    <property type="project" value="UniProtKB-SubCell"/>
</dbReference>
<gene>
    <name evidence="6" type="primary">fliC</name>
    <name evidence="6" type="ORF">HDIA_2686</name>
</gene>
<evidence type="ECO:0000313" key="6">
    <source>
        <dbReference type="EMBL" id="SON56227.1"/>
    </source>
</evidence>
<dbReference type="KEGG" id="hdi:HDIA_2686"/>
<dbReference type="Proteomes" id="UP000223606">
    <property type="component" value="Chromosome 1"/>
</dbReference>
<name>A0A2C9D7E8_9HYPH</name>
<accession>A0A2C9D7E8</accession>
<organism evidence="6 7">
    <name type="scientific">Hartmannibacter diazotrophicus</name>
    <dbReference type="NCBI Taxonomy" id="1482074"/>
    <lineage>
        <taxon>Bacteria</taxon>
        <taxon>Pseudomonadati</taxon>
        <taxon>Pseudomonadota</taxon>
        <taxon>Alphaproteobacteria</taxon>
        <taxon>Hyphomicrobiales</taxon>
        <taxon>Pleomorphomonadaceae</taxon>
        <taxon>Hartmannibacter</taxon>
    </lineage>
</organism>
<dbReference type="GO" id="GO:0005576">
    <property type="term" value="C:extracellular region"/>
    <property type="evidence" value="ECO:0007669"/>
    <property type="project" value="UniProtKB-SubCell"/>
</dbReference>
<keyword evidence="3" id="KW-0964">Secreted</keyword>
<evidence type="ECO:0000313" key="7">
    <source>
        <dbReference type="Proteomes" id="UP000223606"/>
    </source>
</evidence>
<sequence>MGEITLSAGVRQNLNTLQQTADLLSKTQNKLATGNKVTSALDNPSSYFTASGLNARADDLSGLQDDIGQSVQVLKAADQGITSITKLVQSAKAKASQAASTSSQYERKQYAAQYNDILTQIGDLAKDSGYNGKNLLAGSGNDLSIKFNEDGSSKLSVSAVDYTDVEGGLGLTAIAAGSSGTTSFTLQGATATITAEFSGLSANDLLSDSTAFAAGDVLSFTDGAATPSFSQTLTVTSTTTVQDLVDFVDNLDGVNATFNEDSDSLSIVSNDSFALANDGAGGGATGGLATATAAAFTSTSTLVSAGGFQSGDTLTFTDGNGYEVGSLEIDSTTTADDLVDKLNEIDGVSATLSSGKISISSAVDLNIKSDNSDFNVSSFSSADASVGVALDTEDSGFATDSNIDSVTNKVTSALSTLRSQASAFGSSLSTVEIRQDFNKNLITTLQEGAGKLTLADTNEEGANLLALQTRQSLASTSLSIASQADQQVLRLL</sequence>
<comment type="subcellular location">
    <subcellularLocation>
        <location evidence="3">Secreted</location>
    </subcellularLocation>
    <subcellularLocation>
        <location evidence="3">Bacterial flagellum</location>
    </subcellularLocation>
</comment>
<comment type="similarity">
    <text evidence="1 3">Belongs to the bacterial flagellin family.</text>
</comment>
<evidence type="ECO:0000256" key="1">
    <source>
        <dbReference type="ARBA" id="ARBA00005709"/>
    </source>
</evidence>
<dbReference type="OrthoDB" id="9808068at2"/>
<dbReference type="PANTHER" id="PTHR42792:SF2">
    <property type="entry name" value="FLAGELLIN"/>
    <property type="match status" value="1"/>
</dbReference>
<feature type="domain" description="Flagellin N-terminal" evidence="4">
    <location>
        <begin position="12"/>
        <end position="139"/>
    </location>
</feature>
<keyword evidence="6" id="KW-0969">Cilium</keyword>
<dbReference type="InterPro" id="IPR001492">
    <property type="entry name" value="Flagellin"/>
</dbReference>
<dbReference type="InterPro" id="IPR046358">
    <property type="entry name" value="Flagellin_C"/>
</dbReference>
<dbReference type="GO" id="GO:0005198">
    <property type="term" value="F:structural molecule activity"/>
    <property type="evidence" value="ECO:0007669"/>
    <property type="project" value="UniProtKB-UniRule"/>
</dbReference>
<dbReference type="EMBL" id="LT960614">
    <property type="protein sequence ID" value="SON56227.1"/>
    <property type="molecule type" value="Genomic_DNA"/>
</dbReference>
<evidence type="ECO:0000256" key="3">
    <source>
        <dbReference type="RuleBase" id="RU362073"/>
    </source>
</evidence>
<proteinExistence type="inferred from homology"/>
<dbReference type="Gene3D" id="1.20.1330.10">
    <property type="entry name" value="f41 fragment of flagellin, N-terminal domain"/>
    <property type="match status" value="1"/>
</dbReference>
<keyword evidence="6" id="KW-0966">Cell projection</keyword>
<keyword evidence="7" id="KW-1185">Reference proteome</keyword>
<dbReference type="Pfam" id="PF00700">
    <property type="entry name" value="Flagellin_C"/>
    <property type="match status" value="1"/>
</dbReference>